<evidence type="ECO:0000313" key="1">
    <source>
        <dbReference type="EMBL" id="THV42805.1"/>
    </source>
</evidence>
<gene>
    <name evidence="1" type="ORF">FAB82_04625</name>
</gene>
<accession>A0A4S8QII2</accession>
<name>A0A4S8QII2_9ACTN</name>
<evidence type="ECO:0000313" key="2">
    <source>
        <dbReference type="Proteomes" id="UP000308760"/>
    </source>
</evidence>
<reference evidence="1 2" key="2">
    <citation type="submission" date="2019-05" db="EMBL/GenBank/DDBJ databases">
        <title>Glycomyces buryatensis sp. nov.</title>
        <authorList>
            <person name="Nikitina E."/>
        </authorList>
    </citation>
    <scope>NUCLEOTIDE SEQUENCE [LARGE SCALE GENOMIC DNA]</scope>
    <source>
        <strain evidence="1 2">18</strain>
    </source>
</reference>
<dbReference type="RefSeq" id="WP_136533370.1">
    <property type="nucleotide sequence ID" value="NZ_STGY01000016.1"/>
</dbReference>
<dbReference type="AlphaFoldDB" id="A0A4S8QII2"/>
<reference evidence="2" key="1">
    <citation type="submission" date="2019-04" db="EMBL/GenBank/DDBJ databases">
        <title>Nocardioides xinjiangensis sp. nov.</title>
        <authorList>
            <person name="Liu S."/>
        </authorList>
    </citation>
    <scope>NUCLEOTIDE SEQUENCE [LARGE SCALE GENOMIC DNA]</scope>
    <source>
        <strain evidence="2">18</strain>
    </source>
</reference>
<dbReference type="Pfam" id="PF19850">
    <property type="entry name" value="DUF6325"/>
    <property type="match status" value="1"/>
</dbReference>
<organism evidence="1 2">
    <name type="scientific">Glycomyces buryatensis</name>
    <dbReference type="NCBI Taxonomy" id="2570927"/>
    <lineage>
        <taxon>Bacteria</taxon>
        <taxon>Bacillati</taxon>
        <taxon>Actinomycetota</taxon>
        <taxon>Actinomycetes</taxon>
        <taxon>Glycomycetales</taxon>
        <taxon>Glycomycetaceae</taxon>
        <taxon>Glycomyces</taxon>
    </lineage>
</organism>
<dbReference type="Proteomes" id="UP000308760">
    <property type="component" value="Unassembled WGS sequence"/>
</dbReference>
<dbReference type="EMBL" id="STGY01000016">
    <property type="protein sequence ID" value="THV42805.1"/>
    <property type="molecule type" value="Genomic_DNA"/>
</dbReference>
<keyword evidence="2" id="KW-1185">Reference proteome</keyword>
<protein>
    <recommendedName>
        <fullName evidence="3">DUF1269 domain-containing protein</fullName>
    </recommendedName>
</protein>
<proteinExistence type="predicted"/>
<comment type="caution">
    <text evidence="1">The sequence shown here is derived from an EMBL/GenBank/DDBJ whole genome shotgun (WGS) entry which is preliminary data.</text>
</comment>
<dbReference type="InterPro" id="IPR046288">
    <property type="entry name" value="DUF6325"/>
</dbReference>
<sequence length="137" mass="14893">MNIRAPVDMVLVEFPGNQFRGEILAELERLVDDGTIRVLDALLVRKDPDGTVTWLEAEDADDDRLARLVGDSIDLLAEEDAEAIADELEPNSSVGMLVFEHAWAGKLAGAIRGTEGRVLDWARVPPAAIDQLATTSN</sequence>
<dbReference type="OrthoDB" id="1779644at2"/>
<evidence type="ECO:0008006" key="3">
    <source>
        <dbReference type="Google" id="ProtNLM"/>
    </source>
</evidence>